<sequence>MALPPQYNIHLLSKQQNSEQQQQQQSLLQKLASRTSVDSSVGNDFERQQVVIVGTPLPLLNSSPATNQTAVM</sequence>
<reference evidence="2" key="1">
    <citation type="submission" date="2021-02" db="EMBL/GenBank/DDBJ databases">
        <authorList>
            <person name="Nowell W R."/>
        </authorList>
    </citation>
    <scope>NUCLEOTIDE SEQUENCE</scope>
</reference>
<feature type="non-terminal residue" evidence="2">
    <location>
        <position position="72"/>
    </location>
</feature>
<feature type="region of interest" description="Disordered" evidence="1">
    <location>
        <begin position="14"/>
        <end position="33"/>
    </location>
</feature>
<evidence type="ECO:0000256" key="1">
    <source>
        <dbReference type="SAM" id="MobiDB-lite"/>
    </source>
</evidence>
<dbReference type="Proteomes" id="UP000681720">
    <property type="component" value="Unassembled WGS sequence"/>
</dbReference>
<name>A0A8S2TC67_9BILA</name>
<gene>
    <name evidence="2" type="ORF">GIL414_LOCUS24601</name>
</gene>
<dbReference type="AlphaFoldDB" id="A0A8S2TC67"/>
<evidence type="ECO:0000313" key="3">
    <source>
        <dbReference type="Proteomes" id="UP000681720"/>
    </source>
</evidence>
<proteinExistence type="predicted"/>
<feature type="compositionally biased region" description="Low complexity" evidence="1">
    <location>
        <begin position="14"/>
        <end position="31"/>
    </location>
</feature>
<comment type="caution">
    <text evidence="2">The sequence shown here is derived from an EMBL/GenBank/DDBJ whole genome shotgun (WGS) entry which is preliminary data.</text>
</comment>
<organism evidence="2 3">
    <name type="scientific">Rotaria magnacalcarata</name>
    <dbReference type="NCBI Taxonomy" id="392030"/>
    <lineage>
        <taxon>Eukaryota</taxon>
        <taxon>Metazoa</taxon>
        <taxon>Spiralia</taxon>
        <taxon>Gnathifera</taxon>
        <taxon>Rotifera</taxon>
        <taxon>Eurotatoria</taxon>
        <taxon>Bdelloidea</taxon>
        <taxon>Philodinida</taxon>
        <taxon>Philodinidae</taxon>
        <taxon>Rotaria</taxon>
    </lineage>
</organism>
<dbReference type="EMBL" id="CAJOBJ010030886">
    <property type="protein sequence ID" value="CAF4272073.1"/>
    <property type="molecule type" value="Genomic_DNA"/>
</dbReference>
<accession>A0A8S2TC67</accession>
<protein>
    <submittedName>
        <fullName evidence="2">Uncharacterized protein</fullName>
    </submittedName>
</protein>
<evidence type="ECO:0000313" key="2">
    <source>
        <dbReference type="EMBL" id="CAF4272073.1"/>
    </source>
</evidence>